<sequence length="164" mass="17587">MAHDHGDASASGDGLRLRSLWLGGVAVIAFGLGFLTARSLDGDPSGSWDPAPDLDLTLPEGSVSLAPGHDVVDLFDSPMQPDELPEVKLVVHTDGCGVIRPEIADPPHGLTWSVRDLDGFRVLGRNALSDTRYRYFRPGTYTVVLEAWDGEKYAAISNVVTISC</sequence>
<proteinExistence type="predicted"/>
<name>A0A5Q2RU53_9ACTN</name>
<dbReference type="KEGG" id="atq:GH723_17500"/>
<keyword evidence="3" id="KW-1185">Reference proteome</keyword>
<organism evidence="2 3">
    <name type="scientific">Actinomarinicola tropica</name>
    <dbReference type="NCBI Taxonomy" id="2789776"/>
    <lineage>
        <taxon>Bacteria</taxon>
        <taxon>Bacillati</taxon>
        <taxon>Actinomycetota</taxon>
        <taxon>Acidimicrobiia</taxon>
        <taxon>Acidimicrobiales</taxon>
        <taxon>Iamiaceae</taxon>
        <taxon>Actinomarinicola</taxon>
    </lineage>
</organism>
<dbReference type="Proteomes" id="UP000334019">
    <property type="component" value="Chromosome"/>
</dbReference>
<evidence type="ECO:0000256" key="1">
    <source>
        <dbReference type="SAM" id="Phobius"/>
    </source>
</evidence>
<reference evidence="2 3" key="1">
    <citation type="submission" date="2019-11" db="EMBL/GenBank/DDBJ databases">
        <authorList>
            <person name="He Y."/>
        </authorList>
    </citation>
    <scope>NUCLEOTIDE SEQUENCE [LARGE SCALE GENOMIC DNA]</scope>
    <source>
        <strain evidence="2 3">SCSIO 58843</strain>
    </source>
</reference>
<dbReference type="EMBL" id="CP045851">
    <property type="protein sequence ID" value="QGG96745.1"/>
    <property type="molecule type" value="Genomic_DNA"/>
</dbReference>
<gene>
    <name evidence="2" type="ORF">GH723_17500</name>
</gene>
<protein>
    <submittedName>
        <fullName evidence="2">Uncharacterized protein</fullName>
    </submittedName>
</protein>
<keyword evidence="1" id="KW-0472">Membrane</keyword>
<feature type="transmembrane region" description="Helical" evidence="1">
    <location>
        <begin position="20"/>
        <end position="37"/>
    </location>
</feature>
<evidence type="ECO:0000313" key="2">
    <source>
        <dbReference type="EMBL" id="QGG96745.1"/>
    </source>
</evidence>
<accession>A0A5Q2RU53</accession>
<dbReference type="AlphaFoldDB" id="A0A5Q2RU53"/>
<keyword evidence="1" id="KW-0812">Transmembrane</keyword>
<evidence type="ECO:0000313" key="3">
    <source>
        <dbReference type="Proteomes" id="UP000334019"/>
    </source>
</evidence>
<keyword evidence="1" id="KW-1133">Transmembrane helix</keyword>
<dbReference type="RefSeq" id="WP_153760848.1">
    <property type="nucleotide sequence ID" value="NZ_CP045851.1"/>
</dbReference>